<sequence length="515" mass="56024">MTREEKLMVAKQLGKLGVDIIEAGFPIASQGDFEAVQEIATVVGQGGNPPIICGLARALKKDIDVCANAVAPARFPRIHTFIATSDIHMKHKLKKSREQVLEITREMVTHARSHVDDVEFSAEDALRSDYDFLSKVYSVAIEAGATTINVPDTVGYTTPKEFMGLMHHLRGTVRGIDKVTISVHGHDDLGMAVANFMSAIEGGARQVECTINGIGERAGNAALEEIVMALHVRKAYYNPSFDRPVLSETALTNIKTKEIVKSSKLVSSMTGMMVQANKAIVGANAFSHESGIHQDGVLKNKETYEIMDAELVGLHQDTSLVLGKHSGRHAFRSRLQETGYSLTDDELNRAFLRFKDLADKKKEITSLDLASIVNDEIRDVNIRRYELVGMQVAAGTTNKPTATVTLYDTDLEKEGCVAAIGTGPVDAAYKAIDDIVGTRSTKLLEYSVASVTAGIDALGEVTVRVQDELSKREYIGKAADTDVIHASAEAYLHAVNRLLSNRGQPDKAHPQKDVV</sequence>
<dbReference type="Gene3D" id="3.20.20.70">
    <property type="entry name" value="Aldolase class I"/>
    <property type="match status" value="1"/>
</dbReference>
<dbReference type="Pfam" id="PF22617">
    <property type="entry name" value="HCS_D2"/>
    <property type="match status" value="1"/>
</dbReference>
<dbReference type="Gene3D" id="3.30.160.270">
    <property type="match status" value="1"/>
</dbReference>
<keyword evidence="8" id="KW-0100">Branched-chain amino acid biosynthesis</keyword>
<dbReference type="AlphaFoldDB" id="D8LHU2"/>
<dbReference type="InterPro" id="IPR013709">
    <property type="entry name" value="2-isopropylmalate_synth_dimer"/>
</dbReference>
<dbReference type="NCBIfam" id="NF002086">
    <property type="entry name" value="PRK00915.1-3"/>
    <property type="match status" value="1"/>
</dbReference>
<dbReference type="InterPro" id="IPR054691">
    <property type="entry name" value="LeuA/HCS_post-cat"/>
</dbReference>
<dbReference type="InterPro" id="IPR002034">
    <property type="entry name" value="AIPM/Hcit_synth_CS"/>
</dbReference>
<comment type="similarity">
    <text evidence="2">Belongs to the alpha-IPM synthase/homocitrate synthase family. LeuA type 1 subfamily.</text>
</comment>
<dbReference type="EC" id="2.3.3.13" evidence="3"/>
<dbReference type="InterPro" id="IPR050073">
    <property type="entry name" value="2-IPM_HCS-like"/>
</dbReference>
<evidence type="ECO:0000256" key="5">
    <source>
        <dbReference type="ARBA" id="ARBA00022605"/>
    </source>
</evidence>
<keyword evidence="10" id="KW-0012">Acyltransferase</keyword>
<dbReference type="GO" id="GO:0003852">
    <property type="term" value="F:2-isopropylmalate synthase activity"/>
    <property type="evidence" value="ECO:0007669"/>
    <property type="project" value="UniProtKB-EC"/>
</dbReference>
<dbReference type="NCBIfam" id="TIGR00973">
    <property type="entry name" value="leuA_bact"/>
    <property type="match status" value="1"/>
</dbReference>
<dbReference type="SUPFAM" id="SSF51569">
    <property type="entry name" value="Aldolase"/>
    <property type="match status" value="1"/>
</dbReference>
<dbReference type="OMA" id="NTMRMLV"/>
<evidence type="ECO:0000313" key="11">
    <source>
        <dbReference type="Proteomes" id="UP000002630"/>
    </source>
</evidence>
<dbReference type="InterPro" id="IPR013785">
    <property type="entry name" value="Aldolase_TIM"/>
</dbReference>
<organism evidence="10 11">
    <name type="scientific">Ectocarpus siliculosus</name>
    <name type="common">Brown alga</name>
    <name type="synonym">Conferva siliculosa</name>
    <dbReference type="NCBI Taxonomy" id="2880"/>
    <lineage>
        <taxon>Eukaryota</taxon>
        <taxon>Sar</taxon>
        <taxon>Stramenopiles</taxon>
        <taxon>Ochrophyta</taxon>
        <taxon>PX clade</taxon>
        <taxon>Phaeophyceae</taxon>
        <taxon>Ectocarpales</taxon>
        <taxon>Ectocarpaceae</taxon>
        <taxon>Ectocarpus</taxon>
    </lineage>
</organism>
<dbReference type="PROSITE" id="PS00816">
    <property type="entry name" value="AIPM_HOMOCIT_SYNTH_2"/>
    <property type="match status" value="1"/>
</dbReference>
<dbReference type="PANTHER" id="PTHR10277:SF9">
    <property type="entry name" value="2-ISOPROPYLMALATE SYNTHASE 1, CHLOROPLASTIC-RELATED"/>
    <property type="match status" value="1"/>
</dbReference>
<reference evidence="10 11" key="1">
    <citation type="journal article" date="2010" name="Nature">
        <title>The Ectocarpus genome and the independent evolution of multicellularity in brown algae.</title>
        <authorList>
            <person name="Cock J.M."/>
            <person name="Sterck L."/>
            <person name="Rouze P."/>
            <person name="Scornet D."/>
            <person name="Allen A.E."/>
            <person name="Amoutzias G."/>
            <person name="Anthouard V."/>
            <person name="Artiguenave F."/>
            <person name="Aury J.M."/>
            <person name="Badger J.H."/>
            <person name="Beszteri B."/>
            <person name="Billiau K."/>
            <person name="Bonnet E."/>
            <person name="Bothwell J.H."/>
            <person name="Bowler C."/>
            <person name="Boyen C."/>
            <person name="Brownlee C."/>
            <person name="Carrano C.J."/>
            <person name="Charrier B."/>
            <person name="Cho G.Y."/>
            <person name="Coelho S.M."/>
            <person name="Collen J."/>
            <person name="Corre E."/>
            <person name="Da Silva C."/>
            <person name="Delage L."/>
            <person name="Delaroque N."/>
            <person name="Dittami S.M."/>
            <person name="Doulbeau S."/>
            <person name="Elias M."/>
            <person name="Farnham G."/>
            <person name="Gachon C.M."/>
            <person name="Gschloessl B."/>
            <person name="Heesch S."/>
            <person name="Jabbari K."/>
            <person name="Jubin C."/>
            <person name="Kawai H."/>
            <person name="Kimura K."/>
            <person name="Kloareg B."/>
            <person name="Kupper F.C."/>
            <person name="Lang D."/>
            <person name="Le Bail A."/>
            <person name="Leblanc C."/>
            <person name="Lerouge P."/>
            <person name="Lohr M."/>
            <person name="Lopez P.J."/>
            <person name="Martens C."/>
            <person name="Maumus F."/>
            <person name="Michel G."/>
            <person name="Miranda-Saavedra D."/>
            <person name="Morales J."/>
            <person name="Moreau H."/>
            <person name="Motomura T."/>
            <person name="Nagasato C."/>
            <person name="Napoli C.A."/>
            <person name="Nelson D.R."/>
            <person name="Nyvall-Collen P."/>
            <person name="Peters A.F."/>
            <person name="Pommier C."/>
            <person name="Potin P."/>
            <person name="Poulain J."/>
            <person name="Quesneville H."/>
            <person name="Read B."/>
            <person name="Rensing S.A."/>
            <person name="Ritter A."/>
            <person name="Rousvoal S."/>
            <person name="Samanta M."/>
            <person name="Samson G."/>
            <person name="Schroeder D.C."/>
            <person name="Segurens B."/>
            <person name="Strittmatter M."/>
            <person name="Tonon T."/>
            <person name="Tregear J.W."/>
            <person name="Valentin K."/>
            <person name="von Dassow P."/>
            <person name="Yamagishi T."/>
            <person name="Van de Peer Y."/>
            <person name="Wincker P."/>
        </authorList>
    </citation>
    <scope>NUCLEOTIDE SEQUENCE [LARGE SCALE GENOMIC DNA]</scope>
    <source>
        <strain evidence="11">Ec32 / CCAP1310/4</strain>
    </source>
</reference>
<dbReference type="Gene3D" id="1.10.238.260">
    <property type="match status" value="1"/>
</dbReference>
<evidence type="ECO:0000259" key="9">
    <source>
        <dbReference type="PROSITE" id="PS50991"/>
    </source>
</evidence>
<dbReference type="OrthoDB" id="2015253at2759"/>
<accession>D8LHU2</accession>
<proteinExistence type="inferred from homology"/>
<evidence type="ECO:0000256" key="1">
    <source>
        <dbReference type="ARBA" id="ARBA00004689"/>
    </source>
</evidence>
<dbReference type="FunFam" id="3.20.20.70:FF:000010">
    <property type="entry name" value="2-isopropylmalate synthase"/>
    <property type="match status" value="1"/>
</dbReference>
<evidence type="ECO:0000256" key="4">
    <source>
        <dbReference type="ARBA" id="ARBA00022430"/>
    </source>
</evidence>
<dbReference type="GO" id="GO:0009098">
    <property type="term" value="P:L-leucine biosynthetic process"/>
    <property type="evidence" value="ECO:0007669"/>
    <property type="project" value="UniProtKB-UniPathway"/>
</dbReference>
<evidence type="ECO:0000256" key="8">
    <source>
        <dbReference type="ARBA" id="ARBA00023304"/>
    </source>
</evidence>
<protein>
    <recommendedName>
        <fullName evidence="3">2-isopropylmalate synthase</fullName>
        <ecNumber evidence="3">2.3.3.13</ecNumber>
    </recommendedName>
</protein>
<dbReference type="InterPro" id="IPR005671">
    <property type="entry name" value="LeuA_bact_synth"/>
</dbReference>
<keyword evidence="4" id="KW-0432">Leucine biosynthesis</keyword>
<dbReference type="UniPathway" id="UPA00048">
    <property type="reaction ID" value="UER00070"/>
</dbReference>
<dbReference type="InterPro" id="IPR000891">
    <property type="entry name" value="PYR_CT"/>
</dbReference>
<evidence type="ECO:0000256" key="6">
    <source>
        <dbReference type="ARBA" id="ARBA00022679"/>
    </source>
</evidence>
<evidence type="ECO:0000256" key="2">
    <source>
        <dbReference type="ARBA" id="ARBA00009396"/>
    </source>
</evidence>
<dbReference type="Pfam" id="PF00682">
    <property type="entry name" value="HMGL-like"/>
    <property type="match status" value="1"/>
</dbReference>
<keyword evidence="11" id="KW-1185">Reference proteome</keyword>
<dbReference type="STRING" id="2880.D8LHU2"/>
<dbReference type="FunFam" id="1.10.238.260:FF:000001">
    <property type="entry name" value="2-isopropylmalate synthase"/>
    <property type="match status" value="1"/>
</dbReference>
<evidence type="ECO:0000313" key="10">
    <source>
        <dbReference type="EMBL" id="CBN74373.1"/>
    </source>
</evidence>
<keyword evidence="6 10" id="KW-0808">Transferase</keyword>
<keyword evidence="7" id="KW-0479">Metal-binding</keyword>
<dbReference type="CDD" id="cd07940">
    <property type="entry name" value="DRE_TIM_IPMS"/>
    <property type="match status" value="1"/>
</dbReference>
<dbReference type="Proteomes" id="UP000002630">
    <property type="component" value="Linkage Group LG13"/>
</dbReference>
<keyword evidence="5" id="KW-0028">Amino-acid biosynthesis</keyword>
<evidence type="ECO:0000256" key="7">
    <source>
        <dbReference type="ARBA" id="ARBA00022723"/>
    </source>
</evidence>
<dbReference type="InterPro" id="IPR036230">
    <property type="entry name" value="LeuA_allosteric_dom_sf"/>
</dbReference>
<dbReference type="PANTHER" id="PTHR10277">
    <property type="entry name" value="HOMOCITRATE SYNTHASE-RELATED"/>
    <property type="match status" value="1"/>
</dbReference>
<dbReference type="GO" id="GO:0010177">
    <property type="term" value="F:methylthioalkylmalate synthase activity"/>
    <property type="evidence" value="ECO:0007669"/>
    <property type="project" value="UniProtKB-ARBA"/>
</dbReference>
<gene>
    <name evidence="10" type="primary">IPMS2</name>
    <name evidence="10" type="ORF">Esi_0020_0048</name>
</gene>
<comment type="pathway">
    <text evidence="1">Amino-acid biosynthesis; L-leucine biosynthesis; L-leucine from 3-methyl-2-oxobutanoate: step 1/4.</text>
</comment>
<dbReference type="SUPFAM" id="SSF110921">
    <property type="entry name" value="2-isopropylmalate synthase LeuA, allosteric (dimerisation) domain"/>
    <property type="match status" value="1"/>
</dbReference>
<dbReference type="EMBL" id="FN648376">
    <property type="protein sequence ID" value="CBN74373.1"/>
    <property type="molecule type" value="Genomic_DNA"/>
</dbReference>
<feature type="domain" description="Pyruvate carboxyltransferase" evidence="9">
    <location>
        <begin position="1"/>
        <end position="247"/>
    </location>
</feature>
<dbReference type="PROSITE" id="PS50991">
    <property type="entry name" value="PYR_CT"/>
    <property type="match status" value="1"/>
</dbReference>
<evidence type="ECO:0000256" key="3">
    <source>
        <dbReference type="ARBA" id="ARBA00012973"/>
    </source>
</evidence>
<dbReference type="HAMAP" id="MF_01025">
    <property type="entry name" value="LeuA_type1"/>
    <property type="match status" value="1"/>
</dbReference>
<dbReference type="Pfam" id="PF08502">
    <property type="entry name" value="LeuA_dimer"/>
    <property type="match status" value="1"/>
</dbReference>
<dbReference type="SMART" id="SM00917">
    <property type="entry name" value="LeuA_dimer"/>
    <property type="match status" value="1"/>
</dbReference>
<dbReference type="eggNOG" id="KOG2367">
    <property type="taxonomic scope" value="Eukaryota"/>
</dbReference>
<dbReference type="InParanoid" id="D8LHU2"/>
<dbReference type="EMBL" id="FN649738">
    <property type="protein sequence ID" value="CBN74373.1"/>
    <property type="molecule type" value="Genomic_DNA"/>
</dbReference>
<name>D8LHU2_ECTSI</name>
<dbReference type="GO" id="GO:0046872">
    <property type="term" value="F:metal ion binding"/>
    <property type="evidence" value="ECO:0007669"/>
    <property type="project" value="UniProtKB-KW"/>
</dbReference>